<dbReference type="CDD" id="cd20201">
    <property type="entry name" value="T-box_TBX19-like"/>
    <property type="match status" value="1"/>
</dbReference>
<dbReference type="SMART" id="SM00425">
    <property type="entry name" value="TBOX"/>
    <property type="match status" value="1"/>
</dbReference>
<evidence type="ECO:0000256" key="6">
    <source>
        <dbReference type="PROSITE-ProRule" id="PRU00201"/>
    </source>
</evidence>
<dbReference type="PRINTS" id="PR00938">
    <property type="entry name" value="BRACHYURY"/>
</dbReference>
<dbReference type="GO" id="GO:0000981">
    <property type="term" value="F:DNA-binding transcription factor activity, RNA polymerase II-specific"/>
    <property type="evidence" value="ECO:0007669"/>
    <property type="project" value="TreeGrafter"/>
</dbReference>
<dbReference type="GO" id="GO:0003007">
    <property type="term" value="P:heart morphogenesis"/>
    <property type="evidence" value="ECO:0007669"/>
    <property type="project" value="TreeGrafter"/>
</dbReference>
<dbReference type="InterPro" id="IPR018186">
    <property type="entry name" value="TF_T-box_CS"/>
</dbReference>
<dbReference type="GO" id="GO:0000978">
    <property type="term" value="F:RNA polymerase II cis-regulatory region sequence-specific DNA binding"/>
    <property type="evidence" value="ECO:0007669"/>
    <property type="project" value="InterPro"/>
</dbReference>
<dbReference type="PROSITE" id="PS01283">
    <property type="entry name" value="TBOX_1"/>
    <property type="match status" value="1"/>
</dbReference>
<evidence type="ECO:0000259" key="8">
    <source>
        <dbReference type="PROSITE" id="PS50252"/>
    </source>
</evidence>
<dbReference type="GO" id="GO:0001708">
    <property type="term" value="P:cell fate specification"/>
    <property type="evidence" value="ECO:0007669"/>
    <property type="project" value="TreeGrafter"/>
</dbReference>
<keyword evidence="5 6" id="KW-0539">Nucleus</keyword>
<dbReference type="PROSITE" id="PS50252">
    <property type="entry name" value="TBOX_3"/>
    <property type="match status" value="1"/>
</dbReference>
<feature type="region of interest" description="Disordered" evidence="7">
    <location>
        <begin position="381"/>
        <end position="437"/>
    </location>
</feature>
<sequence>MKVEEELRSGGAVTGARGSNDCCITRLLSVVESELQAGREKGDPTEKQLKVTLEDSELWRKFKEVTNEMIVTKNGRRMFPVLKVGVTGLDPNAMYSFLLDFSPADGHRWKYVNGEWVPAGKPEPHSHSCVYIHPDSPNFGAHWMKAPVSFNKVKLTNKLNGGGQIMLNSLHKYEPQIHIVRVGGSHRMVTNISFTETQFIAVTAYQNEEITALKIKHNPFAKAFLDAKERSHLKNHLELPAENQHMGIQHCGWFISNPDTLCSASGGNFPYPGGLPLTPHHGYKHYPGLHGHRAAPYPSPYLPRHHHHHGHNSVSLSENLSPGAVQMFSGHEGWTGVSPPGPAAMLSVQPAPSSPGASSQYPCLWTVSSCTVSSSPPGGIVSATHSLEEPVDGGSTSTSPCSLLQGHGPTSSEGGVDQANHSRAGGSFLGGSSGLEDSSPSILHHGRRMLCIKALWD</sequence>
<dbReference type="GO" id="GO:0000785">
    <property type="term" value="C:chromatin"/>
    <property type="evidence" value="ECO:0007669"/>
    <property type="project" value="TreeGrafter"/>
</dbReference>
<dbReference type="InterPro" id="IPR036960">
    <property type="entry name" value="T-box_sf"/>
</dbReference>
<dbReference type="SUPFAM" id="SSF49417">
    <property type="entry name" value="p53-like transcription factors"/>
    <property type="match status" value="1"/>
</dbReference>
<dbReference type="Ensembl" id="ENSCCRT00000010267.2">
    <property type="protein sequence ID" value="ENSCCRP00000009379.2"/>
    <property type="gene ID" value="ENSCCRG00000005503.2"/>
</dbReference>
<dbReference type="PROSITE" id="PS01264">
    <property type="entry name" value="TBOX_2"/>
    <property type="match status" value="1"/>
</dbReference>
<dbReference type="OMA" id="YMNGEWV"/>
<dbReference type="GO" id="GO:0001707">
    <property type="term" value="P:mesoderm formation"/>
    <property type="evidence" value="ECO:0007669"/>
    <property type="project" value="TreeGrafter"/>
</dbReference>
<feature type="region of interest" description="Disordered" evidence="7">
    <location>
        <begin position="297"/>
        <end position="318"/>
    </location>
</feature>
<evidence type="ECO:0000256" key="7">
    <source>
        <dbReference type="SAM" id="MobiDB-lite"/>
    </source>
</evidence>
<keyword evidence="2" id="KW-0805">Transcription regulation</keyword>
<feature type="compositionally biased region" description="Polar residues" evidence="7">
    <location>
        <begin position="394"/>
        <end position="413"/>
    </location>
</feature>
<organism evidence="9 10">
    <name type="scientific">Cyprinus carpio carpio</name>
    <dbReference type="NCBI Taxonomy" id="630221"/>
    <lineage>
        <taxon>Eukaryota</taxon>
        <taxon>Metazoa</taxon>
        <taxon>Chordata</taxon>
        <taxon>Craniata</taxon>
        <taxon>Vertebrata</taxon>
        <taxon>Euteleostomi</taxon>
        <taxon>Actinopterygii</taxon>
        <taxon>Neopterygii</taxon>
        <taxon>Teleostei</taxon>
        <taxon>Ostariophysi</taxon>
        <taxon>Cypriniformes</taxon>
        <taxon>Cyprinidae</taxon>
        <taxon>Cyprininae</taxon>
        <taxon>Cyprinus</taxon>
    </lineage>
</organism>
<evidence type="ECO:0000256" key="3">
    <source>
        <dbReference type="ARBA" id="ARBA00023125"/>
    </source>
</evidence>
<comment type="caution">
    <text evidence="6">Lacks conserved residue(s) required for the propagation of feature annotation.</text>
</comment>
<evidence type="ECO:0000256" key="4">
    <source>
        <dbReference type="ARBA" id="ARBA00023163"/>
    </source>
</evidence>
<keyword evidence="3 6" id="KW-0238">DNA-binding</keyword>
<keyword evidence="10" id="KW-1185">Reference proteome</keyword>
<feature type="domain" description="T-box" evidence="8">
    <location>
        <begin position="53"/>
        <end position="226"/>
    </location>
</feature>
<dbReference type="InterPro" id="IPR001699">
    <property type="entry name" value="TF_T-box"/>
</dbReference>
<evidence type="ECO:0000256" key="5">
    <source>
        <dbReference type="ARBA" id="ARBA00023242"/>
    </source>
</evidence>
<dbReference type="PRINTS" id="PR00937">
    <property type="entry name" value="TBOX"/>
</dbReference>
<keyword evidence="4" id="KW-0804">Transcription</keyword>
<dbReference type="GO" id="GO:0005634">
    <property type="term" value="C:nucleus"/>
    <property type="evidence" value="ECO:0007669"/>
    <property type="project" value="UniProtKB-SubCell"/>
</dbReference>
<dbReference type="GO" id="GO:0045893">
    <property type="term" value="P:positive regulation of DNA-templated transcription"/>
    <property type="evidence" value="ECO:0007669"/>
    <property type="project" value="InterPro"/>
</dbReference>
<comment type="subcellular location">
    <subcellularLocation>
        <location evidence="1 6">Nucleus</location>
    </subcellularLocation>
</comment>
<reference evidence="9" key="1">
    <citation type="submission" date="2025-08" db="UniProtKB">
        <authorList>
            <consortium name="Ensembl"/>
        </authorList>
    </citation>
    <scope>IDENTIFICATION</scope>
</reference>
<accession>A0A8C0YG47</accession>
<dbReference type="InterPro" id="IPR008967">
    <property type="entry name" value="p53-like_TF_DNA-bd_sf"/>
</dbReference>
<reference evidence="9" key="2">
    <citation type="submission" date="2025-09" db="UniProtKB">
        <authorList>
            <consortium name="Ensembl"/>
        </authorList>
    </citation>
    <scope>IDENTIFICATION</scope>
</reference>
<dbReference type="InterPro" id="IPR002070">
    <property type="entry name" value="TF_Brachyury"/>
</dbReference>
<dbReference type="Proteomes" id="UP001108240">
    <property type="component" value="Unplaced"/>
</dbReference>
<evidence type="ECO:0000256" key="1">
    <source>
        <dbReference type="ARBA" id="ARBA00004123"/>
    </source>
</evidence>
<proteinExistence type="predicted"/>
<dbReference type="PANTHER" id="PTHR11267:SF114">
    <property type="entry name" value="T-BOX TRANSCRIPTION FACTOR TBX19"/>
    <property type="match status" value="1"/>
</dbReference>
<dbReference type="GeneTree" id="ENSGT00940000160000"/>
<dbReference type="GO" id="GO:0060429">
    <property type="term" value="P:epithelium development"/>
    <property type="evidence" value="ECO:0007669"/>
    <property type="project" value="UniProtKB-ARBA"/>
</dbReference>
<evidence type="ECO:0000313" key="10">
    <source>
        <dbReference type="Proteomes" id="UP001108240"/>
    </source>
</evidence>
<dbReference type="PANTHER" id="PTHR11267">
    <property type="entry name" value="T-BOX PROTEIN-RELATED"/>
    <property type="match status" value="1"/>
</dbReference>
<dbReference type="FunFam" id="2.60.40.820:FF:000002">
    <property type="entry name" value="T-box transcription factor Brachyury"/>
    <property type="match status" value="1"/>
</dbReference>
<protein>
    <recommendedName>
        <fullName evidence="8">T-box domain-containing protein</fullName>
    </recommendedName>
</protein>
<dbReference type="Gene3D" id="2.60.40.820">
    <property type="entry name" value="Transcription factor, T-box"/>
    <property type="match status" value="1"/>
</dbReference>
<evidence type="ECO:0000313" key="9">
    <source>
        <dbReference type="Ensembl" id="ENSCCRP00000009379.2"/>
    </source>
</evidence>
<dbReference type="Pfam" id="PF00907">
    <property type="entry name" value="T-box"/>
    <property type="match status" value="1"/>
</dbReference>
<dbReference type="AlphaFoldDB" id="A0A8C0YG47"/>
<name>A0A8C0YG47_CYPCA</name>
<evidence type="ECO:0000256" key="2">
    <source>
        <dbReference type="ARBA" id="ARBA00023015"/>
    </source>
</evidence>
<dbReference type="InterPro" id="IPR046360">
    <property type="entry name" value="T-box_DNA-bd"/>
</dbReference>